<dbReference type="Proteomes" id="UP000037460">
    <property type="component" value="Unassembled WGS sequence"/>
</dbReference>
<sequence length="246" mass="27085">MWGFAGVPLVNQDAGKAMERVHGPKKGPTAFDRFGKAALDKMDQKRNQPRNKLFKAPTMNREAMASQGFNVASASAKAANERTSMMSRMKSMGRSLKRMSFVPSSEFDVSTPFGKISDAIALSVRAADDVELACSMCKTVGDVLIKHPEVDVKIAVRLRADVYVAIVDAVMSSYLRHTDDAKMRLWGPYAIWRIALANPDHAQYMTSLGVEEAIKSFWESGADERTARDVYDERALEALANAAMSV</sequence>
<keyword evidence="2" id="KW-1185">Reference proteome</keyword>
<proteinExistence type="predicted"/>
<dbReference type="AlphaFoldDB" id="A0A0M0J6Q4"/>
<gene>
    <name evidence="1" type="ORF">Ctob_002662</name>
</gene>
<dbReference type="EMBL" id="JWZX01003324">
    <property type="protein sequence ID" value="KOO21908.1"/>
    <property type="molecule type" value="Genomic_DNA"/>
</dbReference>
<protein>
    <submittedName>
        <fullName evidence="1">Uncharacterized protein</fullName>
    </submittedName>
</protein>
<accession>A0A0M0J6Q4</accession>
<evidence type="ECO:0000313" key="2">
    <source>
        <dbReference type="Proteomes" id="UP000037460"/>
    </source>
</evidence>
<name>A0A0M0J6Q4_9EUKA</name>
<evidence type="ECO:0000313" key="1">
    <source>
        <dbReference type="EMBL" id="KOO21908.1"/>
    </source>
</evidence>
<reference evidence="2" key="1">
    <citation type="journal article" date="2015" name="PLoS Genet.">
        <title>Genome Sequence and Transcriptome Analyses of Chrysochromulina tobin: Metabolic Tools for Enhanced Algal Fitness in the Prominent Order Prymnesiales (Haptophyceae).</title>
        <authorList>
            <person name="Hovde B.T."/>
            <person name="Deodato C.R."/>
            <person name="Hunsperger H.M."/>
            <person name="Ryken S.A."/>
            <person name="Yost W."/>
            <person name="Jha R.K."/>
            <person name="Patterson J."/>
            <person name="Monnat R.J. Jr."/>
            <person name="Barlow S.B."/>
            <person name="Starkenburg S.R."/>
            <person name="Cattolico R.A."/>
        </authorList>
    </citation>
    <scope>NUCLEOTIDE SEQUENCE</scope>
    <source>
        <strain evidence="2">CCMP291</strain>
    </source>
</reference>
<comment type="caution">
    <text evidence="1">The sequence shown here is derived from an EMBL/GenBank/DDBJ whole genome shotgun (WGS) entry which is preliminary data.</text>
</comment>
<organism evidence="1 2">
    <name type="scientific">Chrysochromulina tobinii</name>
    <dbReference type="NCBI Taxonomy" id="1460289"/>
    <lineage>
        <taxon>Eukaryota</taxon>
        <taxon>Haptista</taxon>
        <taxon>Haptophyta</taxon>
        <taxon>Prymnesiophyceae</taxon>
        <taxon>Prymnesiales</taxon>
        <taxon>Chrysochromulinaceae</taxon>
        <taxon>Chrysochromulina</taxon>
    </lineage>
</organism>